<sequence>MLALDPQHIHVHDHTFHALSHDNDPKRKAQKLFSLSEVVHDKVGDARWAADLLGESLALDPSRLDAFERLFALYTELQDWDALTHCYRERLDRTSVDDIEVRYALIHQLGVVYREKLGDAPRALECFKAALALKPDSDEDRKLMCELLVIVGELDEAVDFTRNVMERNPLAVEPMKELYTLFLRKRHFDSAWCAIDVLGDTLAVKLTHEQERFLVGYSPMALEAVPGRLLPEAWDSHILHPDLDPTITSILRIVVPVVVRAKMGSRGRRERDDDLGGRLAEEQTDTTYPILRTFLDASEILGLSPPDLRVNHGMSSPFSVAIAENPTVHVSIEHVRELSSGSRAYFAGKYIALLQPELLGRALFPTVPALKSLISSAVRIATSHSGIWNTGDDLDICLRQAILPDEFEALRQIVKAALAMGSLLDVGRWSKLAEMSAARAGLLLAGSVDVARRANVYEPHYLGEPTSGEWLSDLISFALSDTYAELRAAIGVNVPNG</sequence>
<reference evidence="1 2" key="1">
    <citation type="submission" date="2021-12" db="EMBL/GenBank/DDBJ databases">
        <title>Discovery of the Pendulisporaceae a myxobacterial family with distinct sporulation behavior and unique specialized metabolism.</title>
        <authorList>
            <person name="Garcia R."/>
            <person name="Popoff A."/>
            <person name="Bader C.D."/>
            <person name="Loehr J."/>
            <person name="Walesch S."/>
            <person name="Walt C."/>
            <person name="Boldt J."/>
            <person name="Bunk B."/>
            <person name="Haeckl F.J.F.P.J."/>
            <person name="Gunesch A.P."/>
            <person name="Birkelbach J."/>
            <person name="Nuebel U."/>
            <person name="Pietschmann T."/>
            <person name="Bach T."/>
            <person name="Mueller R."/>
        </authorList>
    </citation>
    <scope>NUCLEOTIDE SEQUENCE [LARGE SCALE GENOMIC DNA]</scope>
    <source>
        <strain evidence="1 2">MSr12523</strain>
    </source>
</reference>
<evidence type="ECO:0008006" key="3">
    <source>
        <dbReference type="Google" id="ProtNLM"/>
    </source>
</evidence>
<dbReference type="RefSeq" id="WP_394847513.1">
    <property type="nucleotide sequence ID" value="NZ_CP089982.1"/>
</dbReference>
<dbReference type="Proteomes" id="UP001379533">
    <property type="component" value="Chromosome"/>
</dbReference>
<accession>A0ABZ2KDW9</accession>
<dbReference type="EMBL" id="CP089982">
    <property type="protein sequence ID" value="WXA96898.1"/>
    <property type="molecule type" value="Genomic_DNA"/>
</dbReference>
<dbReference type="Gene3D" id="1.25.40.10">
    <property type="entry name" value="Tetratricopeptide repeat domain"/>
    <property type="match status" value="1"/>
</dbReference>
<evidence type="ECO:0000313" key="2">
    <source>
        <dbReference type="Proteomes" id="UP001379533"/>
    </source>
</evidence>
<evidence type="ECO:0000313" key="1">
    <source>
        <dbReference type="EMBL" id="WXA96898.1"/>
    </source>
</evidence>
<keyword evidence="2" id="KW-1185">Reference proteome</keyword>
<dbReference type="SUPFAM" id="SSF48452">
    <property type="entry name" value="TPR-like"/>
    <property type="match status" value="1"/>
</dbReference>
<protein>
    <recommendedName>
        <fullName evidence="3">Tetratricopeptide repeat protein</fullName>
    </recommendedName>
</protein>
<gene>
    <name evidence="1" type="ORF">LZC95_08615</name>
</gene>
<dbReference type="InterPro" id="IPR011990">
    <property type="entry name" value="TPR-like_helical_dom_sf"/>
</dbReference>
<organism evidence="1 2">
    <name type="scientific">Pendulispora brunnea</name>
    <dbReference type="NCBI Taxonomy" id="2905690"/>
    <lineage>
        <taxon>Bacteria</taxon>
        <taxon>Pseudomonadati</taxon>
        <taxon>Myxococcota</taxon>
        <taxon>Myxococcia</taxon>
        <taxon>Myxococcales</taxon>
        <taxon>Sorangiineae</taxon>
        <taxon>Pendulisporaceae</taxon>
        <taxon>Pendulispora</taxon>
    </lineage>
</organism>
<proteinExistence type="predicted"/>
<name>A0ABZ2KDW9_9BACT</name>